<name>E4URS4_ARTGP</name>
<keyword evidence="2" id="KW-0342">GTP-binding</keyword>
<dbReference type="HOGENOM" id="CLU_008964_7_1_1"/>
<dbReference type="OMA" id="CGDQNSG"/>
<dbReference type="OrthoDB" id="415706at2759"/>
<evidence type="ECO:0000313" key="6">
    <source>
        <dbReference type="Proteomes" id="UP000002669"/>
    </source>
</evidence>
<dbReference type="GO" id="GO:0005874">
    <property type="term" value="C:microtubule"/>
    <property type="evidence" value="ECO:0007669"/>
    <property type="project" value="TreeGrafter"/>
</dbReference>
<dbReference type="Pfam" id="PF01031">
    <property type="entry name" value="Dynamin_M"/>
    <property type="match status" value="1"/>
</dbReference>
<dbReference type="InterPro" id="IPR001401">
    <property type="entry name" value="Dynamin_GTPase"/>
</dbReference>
<dbReference type="GO" id="GO:0005525">
    <property type="term" value="F:GTP binding"/>
    <property type="evidence" value="ECO:0007669"/>
    <property type="project" value="InterPro"/>
</dbReference>
<dbReference type="RefSeq" id="XP_003174026.1">
    <property type="nucleotide sequence ID" value="XM_003173978.1"/>
</dbReference>
<dbReference type="GO" id="GO:0006897">
    <property type="term" value="P:endocytosis"/>
    <property type="evidence" value="ECO:0007669"/>
    <property type="project" value="TreeGrafter"/>
</dbReference>
<dbReference type="eggNOG" id="KOG0446">
    <property type="taxonomic scope" value="Eukaryota"/>
</dbReference>
<dbReference type="GO" id="GO:0016559">
    <property type="term" value="P:peroxisome fission"/>
    <property type="evidence" value="ECO:0007669"/>
    <property type="project" value="TreeGrafter"/>
</dbReference>
<dbReference type="InterPro" id="IPR020850">
    <property type="entry name" value="GED_dom"/>
</dbReference>
<evidence type="ECO:0000256" key="2">
    <source>
        <dbReference type="ARBA" id="ARBA00023134"/>
    </source>
</evidence>
<dbReference type="GO" id="GO:0008017">
    <property type="term" value="F:microtubule binding"/>
    <property type="evidence" value="ECO:0007669"/>
    <property type="project" value="TreeGrafter"/>
</dbReference>
<dbReference type="PRINTS" id="PR00195">
    <property type="entry name" value="DYNAMIN"/>
</dbReference>
<dbReference type="InterPro" id="IPR000375">
    <property type="entry name" value="Dynamin_stalk"/>
</dbReference>
<evidence type="ECO:0000259" key="4">
    <source>
        <dbReference type="PROSITE" id="PS51388"/>
    </source>
</evidence>
<protein>
    <submittedName>
        <fullName evidence="5">Dynamin family protein</fullName>
    </submittedName>
</protein>
<dbReference type="PANTHER" id="PTHR11566:SF149">
    <property type="entry name" value="GTPASE, PUTATIVE (AFU_ORTHOLOGUE AFUA_6G11890)-RELATED"/>
    <property type="match status" value="1"/>
</dbReference>
<evidence type="ECO:0000256" key="3">
    <source>
        <dbReference type="SAM" id="MobiDB-lite"/>
    </source>
</evidence>
<dbReference type="AlphaFoldDB" id="E4URS4"/>
<keyword evidence="6" id="KW-1185">Reference proteome</keyword>
<reference evidence="6" key="1">
    <citation type="journal article" date="2012" name="MBio">
        <title>Comparative genome analysis of Trichophyton rubrum and related dermatophytes reveals candidate genes involved in infection.</title>
        <authorList>
            <person name="Martinez D.A."/>
            <person name="Oliver B.G."/>
            <person name="Graeser Y."/>
            <person name="Goldberg J.M."/>
            <person name="Li W."/>
            <person name="Martinez-Rossi N.M."/>
            <person name="Monod M."/>
            <person name="Shelest E."/>
            <person name="Barton R.C."/>
            <person name="Birch E."/>
            <person name="Brakhage A.A."/>
            <person name="Chen Z."/>
            <person name="Gurr S.J."/>
            <person name="Heiman D."/>
            <person name="Heitman J."/>
            <person name="Kosti I."/>
            <person name="Rossi A."/>
            <person name="Saif S."/>
            <person name="Samalova M."/>
            <person name="Saunders C.W."/>
            <person name="Shea T."/>
            <person name="Summerbell R.C."/>
            <person name="Xu J."/>
            <person name="Young S."/>
            <person name="Zeng Q."/>
            <person name="Birren B.W."/>
            <person name="Cuomo C.A."/>
            <person name="White T.C."/>
        </authorList>
    </citation>
    <scope>NUCLEOTIDE SEQUENCE [LARGE SCALE GENOMIC DNA]</scope>
    <source>
        <strain evidence="6">ATCC MYA-4604 / CBS 118893</strain>
    </source>
</reference>
<dbReference type="Gene3D" id="1.20.120.1240">
    <property type="entry name" value="Dynamin, middle domain"/>
    <property type="match status" value="1"/>
</dbReference>
<feature type="compositionally biased region" description="Basic and acidic residues" evidence="3">
    <location>
        <begin position="699"/>
        <end position="709"/>
    </location>
</feature>
<feature type="region of interest" description="Disordered" evidence="3">
    <location>
        <begin position="671"/>
        <end position="798"/>
    </location>
</feature>
<dbReference type="Pfam" id="PF00350">
    <property type="entry name" value="Dynamin_N"/>
    <property type="match status" value="1"/>
</dbReference>
<dbReference type="Gene3D" id="3.40.50.300">
    <property type="entry name" value="P-loop containing nucleotide triphosphate hydrolases"/>
    <property type="match status" value="1"/>
</dbReference>
<dbReference type="SUPFAM" id="SSF52540">
    <property type="entry name" value="P-loop containing nucleoside triphosphate hydrolases"/>
    <property type="match status" value="1"/>
</dbReference>
<dbReference type="GO" id="GO:0016020">
    <property type="term" value="C:membrane"/>
    <property type="evidence" value="ECO:0007669"/>
    <property type="project" value="TreeGrafter"/>
</dbReference>
<gene>
    <name evidence="5" type="ORF">MGYG_04198</name>
</gene>
<dbReference type="EMBL" id="DS989824">
    <property type="protein sequence ID" value="EFR01196.1"/>
    <property type="molecule type" value="Genomic_DNA"/>
</dbReference>
<feature type="compositionally biased region" description="Basic and acidic residues" evidence="3">
    <location>
        <begin position="756"/>
        <end position="777"/>
    </location>
</feature>
<keyword evidence="1" id="KW-0547">Nucleotide-binding</keyword>
<evidence type="ECO:0000313" key="5">
    <source>
        <dbReference type="EMBL" id="EFR01196.1"/>
    </source>
</evidence>
<feature type="domain" description="GED" evidence="4">
    <location>
        <begin position="573"/>
        <end position="664"/>
    </location>
</feature>
<dbReference type="GeneID" id="10029314"/>
<dbReference type="PANTHER" id="PTHR11566">
    <property type="entry name" value="DYNAMIN"/>
    <property type="match status" value="1"/>
</dbReference>
<dbReference type="InterPro" id="IPR027417">
    <property type="entry name" value="P-loop_NTPase"/>
</dbReference>
<organism evidence="6">
    <name type="scientific">Arthroderma gypseum (strain ATCC MYA-4604 / CBS 118893)</name>
    <name type="common">Microsporum gypseum</name>
    <dbReference type="NCBI Taxonomy" id="535722"/>
    <lineage>
        <taxon>Eukaryota</taxon>
        <taxon>Fungi</taxon>
        <taxon>Dikarya</taxon>
        <taxon>Ascomycota</taxon>
        <taxon>Pezizomycotina</taxon>
        <taxon>Eurotiomycetes</taxon>
        <taxon>Eurotiomycetidae</taxon>
        <taxon>Onygenales</taxon>
        <taxon>Arthrodermataceae</taxon>
        <taxon>Nannizzia</taxon>
    </lineage>
</organism>
<dbReference type="GO" id="GO:0005739">
    <property type="term" value="C:mitochondrion"/>
    <property type="evidence" value="ECO:0007669"/>
    <property type="project" value="TreeGrafter"/>
</dbReference>
<sequence>MGQNAMKYDGLPVNLLQSQEQNVLLERLDELRRLGLHHQVFSHTLVICGDQNSGKSAVFEAITGVPLPVNNGVSTRFVVEVVLRRATTVGTQIKIRPGPNASPDHKSKLGVFSRSHDWLSDIPRLFSEARLIMGLTREGSYSEDVLQLEMSGPTLPNLTVVDLPGLMYLPRDNQTTADIAVAKSLTLTYLQNPRSIILAVISAERQLSEQMVLPMTRSSAARTLGIITKLDRLDPDASTIAKAFDRVKQQHNSLQLGWHLLRNSDSEGAERPVRVSRDDVEELFFATATPWRTLPLQFLGVGALRSRIRKILLAEVKRHLSVLKSDINIDLDTHRSLYEKLGASRNTTVERRVYLARIGERYQSLTKDAIHGEYHDPYFRYRPTHSIRRLRATISNWTEEFSQDMRRRGHSYNIYDDAEHTEVPPRTKDGPQPVTKSEFMSGLEEFVKQSKGREISGLMNAQVVGELFIRYSLRWKEIAKAYVFQMWAKIKQFLTDLLHHIADASFGEALIHKIFNIEMEKKLQKLQEKIDELVAPFKRVIPTIVDPELNIRISQIRRAANTGIKAISISAMHSEILDCMLAYYSVSLNNFINNIVSLAVEGCLIDGLEDMITPSKFVQMSDDEIEDIASESQDVKLARSRLEKQVRMLELAAAACTRCELVALEATSGANRISTESKDSEKTIGSGASSPSSTTSGSDTEKLQVRQEPHSASSGRQNSNGQGSMLRAFPSQSTHPDKQLLTSAVYRPPTAGTHPANDKTLSHSSSRGELRRSDSKSKFGKIIPKKQVPKLASSISEE</sequence>
<dbReference type="InterPro" id="IPR045063">
    <property type="entry name" value="Dynamin_N"/>
</dbReference>
<evidence type="ECO:0000256" key="1">
    <source>
        <dbReference type="ARBA" id="ARBA00022741"/>
    </source>
</evidence>
<dbReference type="VEuPathDB" id="FungiDB:MGYG_04198"/>
<dbReference type="GO" id="GO:0000266">
    <property type="term" value="P:mitochondrial fission"/>
    <property type="evidence" value="ECO:0007669"/>
    <property type="project" value="TreeGrafter"/>
</dbReference>
<dbReference type="CDD" id="cd08771">
    <property type="entry name" value="DLP_1"/>
    <property type="match status" value="1"/>
</dbReference>
<dbReference type="InParanoid" id="E4URS4"/>
<dbReference type="SMART" id="SM00053">
    <property type="entry name" value="DYNc"/>
    <property type="match status" value="1"/>
</dbReference>
<feature type="compositionally biased region" description="Low complexity" evidence="3">
    <location>
        <begin position="683"/>
        <end position="698"/>
    </location>
</feature>
<dbReference type="STRING" id="535722.E4URS4"/>
<dbReference type="GO" id="GO:0048312">
    <property type="term" value="P:intracellular distribution of mitochondria"/>
    <property type="evidence" value="ECO:0007669"/>
    <property type="project" value="TreeGrafter"/>
</dbReference>
<dbReference type="InterPro" id="IPR022812">
    <property type="entry name" value="Dynamin"/>
</dbReference>
<dbReference type="PROSITE" id="PS51388">
    <property type="entry name" value="GED"/>
    <property type="match status" value="1"/>
</dbReference>
<feature type="compositionally biased region" description="Low complexity" evidence="3">
    <location>
        <begin position="711"/>
        <end position="724"/>
    </location>
</feature>
<dbReference type="Proteomes" id="UP000002669">
    <property type="component" value="Unassembled WGS sequence"/>
</dbReference>
<accession>E4URS4</accession>
<proteinExistence type="predicted"/>
<dbReference type="GO" id="GO:0003924">
    <property type="term" value="F:GTPase activity"/>
    <property type="evidence" value="ECO:0007669"/>
    <property type="project" value="InterPro"/>
</dbReference>